<dbReference type="HAMAP" id="MF_01384">
    <property type="entry name" value="UreD"/>
    <property type="match status" value="1"/>
</dbReference>
<dbReference type="GO" id="GO:0005737">
    <property type="term" value="C:cytoplasm"/>
    <property type="evidence" value="ECO:0007669"/>
    <property type="project" value="UniProtKB-SubCell"/>
</dbReference>
<name>A0A4R1FE16_9GAMM</name>
<keyword evidence="7" id="KW-1185">Reference proteome</keyword>
<keyword evidence="3 4" id="KW-0143">Chaperone</keyword>
<protein>
    <recommendedName>
        <fullName evidence="4">Urease accessory protein UreD</fullName>
    </recommendedName>
</protein>
<dbReference type="Pfam" id="PF01774">
    <property type="entry name" value="UreD"/>
    <property type="match status" value="1"/>
</dbReference>
<gene>
    <name evidence="4" type="primary">ureD</name>
    <name evidence="6" type="ORF">EV695_0962</name>
</gene>
<comment type="similarity">
    <text evidence="1 4">Belongs to the UreD family.</text>
</comment>
<dbReference type="PANTHER" id="PTHR33643:SF1">
    <property type="entry name" value="UREASE ACCESSORY PROTEIN D"/>
    <property type="match status" value="1"/>
</dbReference>
<organism evidence="6 7">
    <name type="scientific">Cocleimonas flava</name>
    <dbReference type="NCBI Taxonomy" id="634765"/>
    <lineage>
        <taxon>Bacteria</taxon>
        <taxon>Pseudomonadati</taxon>
        <taxon>Pseudomonadota</taxon>
        <taxon>Gammaproteobacteria</taxon>
        <taxon>Thiotrichales</taxon>
        <taxon>Thiotrichaceae</taxon>
        <taxon>Cocleimonas</taxon>
    </lineage>
</organism>
<evidence type="ECO:0000256" key="4">
    <source>
        <dbReference type="HAMAP-Rule" id="MF_01384"/>
    </source>
</evidence>
<dbReference type="PANTHER" id="PTHR33643">
    <property type="entry name" value="UREASE ACCESSORY PROTEIN D"/>
    <property type="match status" value="1"/>
</dbReference>
<comment type="subcellular location">
    <subcellularLocation>
        <location evidence="4">Cytoplasm</location>
    </subcellularLocation>
</comment>
<dbReference type="GO" id="GO:0016151">
    <property type="term" value="F:nickel cation binding"/>
    <property type="evidence" value="ECO:0007669"/>
    <property type="project" value="UniProtKB-UniRule"/>
</dbReference>
<dbReference type="InterPro" id="IPR002669">
    <property type="entry name" value="UreD"/>
</dbReference>
<evidence type="ECO:0000256" key="2">
    <source>
        <dbReference type="ARBA" id="ARBA00022988"/>
    </source>
</evidence>
<evidence type="ECO:0000256" key="5">
    <source>
        <dbReference type="SAM" id="MobiDB-lite"/>
    </source>
</evidence>
<sequence length="295" mass="32606">MPAIQPLTEQSSKPSIKPQTKQTDSQGWKAHLTLGFEKRSGKSVLASRTQCGPLTVQRPFYPEGDVCHLYLLHPPGGVVGGDELHINVEAAKQANALITTPGATKFYRNTGKLAKQIQILTVLNDSSLEWFPQENIFFDGTHTQLTTRIELEESARFMGWEINCYGRPASKELFNSGKVDTKLEITRNGEPLLLDRLKIINNDALQSPASLAGYPCFGTFIATHVTPQLLEKAREAITGIGGNQQVGITLLDDILVARCLGQYAEQISTILKLIWMALRPEVMGRDACHPRIWAT</sequence>
<feature type="region of interest" description="Disordered" evidence="5">
    <location>
        <begin position="1"/>
        <end position="26"/>
    </location>
</feature>
<keyword evidence="2 4" id="KW-0996">Nickel insertion</keyword>
<accession>A0A4R1FE16</accession>
<evidence type="ECO:0000256" key="1">
    <source>
        <dbReference type="ARBA" id="ARBA00007177"/>
    </source>
</evidence>
<comment type="caution">
    <text evidence="6">The sequence shown here is derived from an EMBL/GenBank/DDBJ whole genome shotgun (WGS) entry which is preliminary data.</text>
</comment>
<proteinExistence type="inferred from homology"/>
<comment type="subunit">
    <text evidence="4">UreD, UreF and UreG form a complex that acts as a GTP-hydrolysis-dependent molecular chaperone, activating the urease apoprotein by helping to assemble the nickel containing metallocenter of UreC. The UreE protein probably delivers the nickel.</text>
</comment>
<reference evidence="6 7" key="1">
    <citation type="submission" date="2019-03" db="EMBL/GenBank/DDBJ databases">
        <title>Genomic Encyclopedia of Type Strains, Phase IV (KMG-IV): sequencing the most valuable type-strain genomes for metagenomic binning, comparative biology and taxonomic classification.</title>
        <authorList>
            <person name="Goeker M."/>
        </authorList>
    </citation>
    <scope>NUCLEOTIDE SEQUENCE [LARGE SCALE GENOMIC DNA]</scope>
    <source>
        <strain evidence="6 7">DSM 24830</strain>
    </source>
</reference>
<comment type="function">
    <text evidence="4">Required for maturation of urease via the functional incorporation of the urease nickel metallocenter.</text>
</comment>
<dbReference type="RefSeq" id="WP_243651471.1">
    <property type="nucleotide sequence ID" value="NZ_BAAAFU010000008.1"/>
</dbReference>
<keyword evidence="4" id="KW-0963">Cytoplasm</keyword>
<dbReference type="AlphaFoldDB" id="A0A4R1FE16"/>
<evidence type="ECO:0000256" key="3">
    <source>
        <dbReference type="ARBA" id="ARBA00023186"/>
    </source>
</evidence>
<evidence type="ECO:0000313" key="7">
    <source>
        <dbReference type="Proteomes" id="UP000294887"/>
    </source>
</evidence>
<dbReference type="EMBL" id="SMFQ01000002">
    <property type="protein sequence ID" value="TCJ89101.1"/>
    <property type="molecule type" value="Genomic_DNA"/>
</dbReference>
<evidence type="ECO:0000313" key="6">
    <source>
        <dbReference type="EMBL" id="TCJ89101.1"/>
    </source>
</evidence>
<feature type="compositionally biased region" description="Polar residues" evidence="5">
    <location>
        <begin position="7"/>
        <end position="26"/>
    </location>
</feature>
<dbReference type="Proteomes" id="UP000294887">
    <property type="component" value="Unassembled WGS sequence"/>
</dbReference>